<dbReference type="RefSeq" id="WP_073854133.1">
    <property type="nucleotide sequence ID" value="NZ_LVWA01000010.1"/>
</dbReference>
<dbReference type="STRING" id="1797110.A3841_04505"/>
<gene>
    <name evidence="5" type="ORF">A3841_04505</name>
</gene>
<evidence type="ECO:0000313" key="5">
    <source>
        <dbReference type="EMBL" id="OKL39208.1"/>
    </source>
</evidence>
<dbReference type="Gene3D" id="2.60.40.10">
    <property type="entry name" value="Immunoglobulins"/>
    <property type="match status" value="1"/>
</dbReference>
<dbReference type="Gene3D" id="2.120.10.80">
    <property type="entry name" value="Kelch-type beta propeller"/>
    <property type="match status" value="1"/>
</dbReference>
<evidence type="ECO:0000256" key="2">
    <source>
        <dbReference type="ARBA" id="ARBA00022737"/>
    </source>
</evidence>
<name>A0A1Q5PAF5_9BACT</name>
<dbReference type="SUPFAM" id="SSF81296">
    <property type="entry name" value="E set domains"/>
    <property type="match status" value="1"/>
</dbReference>
<dbReference type="Proteomes" id="UP000186551">
    <property type="component" value="Unassembled WGS sequence"/>
</dbReference>
<keyword evidence="6" id="KW-1185">Reference proteome</keyword>
<dbReference type="PANTHER" id="PTHR24412">
    <property type="entry name" value="KELCH PROTEIN"/>
    <property type="match status" value="1"/>
</dbReference>
<accession>A0A1Q5PAF5</accession>
<dbReference type="SMART" id="SM00429">
    <property type="entry name" value="IPT"/>
    <property type="match status" value="2"/>
</dbReference>
<feature type="signal peptide" evidence="3">
    <location>
        <begin position="1"/>
        <end position="21"/>
    </location>
</feature>
<dbReference type="InterPro" id="IPR014756">
    <property type="entry name" value="Ig_E-set"/>
</dbReference>
<dbReference type="Pfam" id="PF01833">
    <property type="entry name" value="TIG"/>
    <property type="match status" value="1"/>
</dbReference>
<comment type="caution">
    <text evidence="5">The sequence shown here is derived from an EMBL/GenBank/DDBJ whole genome shotgun (WGS) entry which is preliminary data.</text>
</comment>
<dbReference type="InterPro" id="IPR015915">
    <property type="entry name" value="Kelch-typ_b-propeller"/>
</dbReference>
<keyword evidence="3" id="KW-0732">Signal</keyword>
<evidence type="ECO:0000256" key="3">
    <source>
        <dbReference type="SAM" id="SignalP"/>
    </source>
</evidence>
<dbReference type="OrthoDB" id="103335at2"/>
<reference evidence="5 6" key="1">
    <citation type="submission" date="2016-03" db="EMBL/GenBank/DDBJ databases">
        <title>Genome sequence of Pontibacter sp. nov., of the family cytophagaceae, isolated from marine sediment of the Yellow Sea, China.</title>
        <authorList>
            <person name="Zhang G."/>
            <person name="Zhang R."/>
        </authorList>
    </citation>
    <scope>NUCLEOTIDE SEQUENCE [LARGE SCALE GENOMIC DNA]</scope>
    <source>
        <strain evidence="5 6">S10-8</strain>
    </source>
</reference>
<feature type="domain" description="IPT/TIG" evidence="4">
    <location>
        <begin position="131"/>
        <end position="215"/>
    </location>
</feature>
<dbReference type="InterPro" id="IPR002909">
    <property type="entry name" value="IPT_dom"/>
</dbReference>
<keyword evidence="2" id="KW-0677">Repeat</keyword>
<dbReference type="SUPFAM" id="SSF117281">
    <property type="entry name" value="Kelch motif"/>
    <property type="match status" value="1"/>
</dbReference>
<feature type="chain" id="PRO_5012886063" description="IPT/TIG domain-containing protein" evidence="3">
    <location>
        <begin position="22"/>
        <end position="576"/>
    </location>
</feature>
<dbReference type="PANTHER" id="PTHR24412:SF418">
    <property type="entry name" value="KELCH REPEAT AND BTB DOMAIN-CONTAINING PROTEIN 3"/>
    <property type="match status" value="1"/>
</dbReference>
<evidence type="ECO:0000256" key="1">
    <source>
        <dbReference type="ARBA" id="ARBA00022441"/>
    </source>
</evidence>
<evidence type="ECO:0000259" key="4">
    <source>
        <dbReference type="SMART" id="SM00429"/>
    </source>
</evidence>
<feature type="domain" description="IPT/TIG" evidence="4">
    <location>
        <begin position="216"/>
        <end position="300"/>
    </location>
</feature>
<dbReference type="CDD" id="cd00603">
    <property type="entry name" value="IPT_PCSR"/>
    <property type="match status" value="1"/>
</dbReference>
<dbReference type="EMBL" id="LVWA01000010">
    <property type="protein sequence ID" value="OKL39208.1"/>
    <property type="molecule type" value="Genomic_DNA"/>
</dbReference>
<proteinExistence type="predicted"/>
<sequence>MKTCFTRYILYLVFVCLCSCAKEEEFPKALQHPYLEMQQAFPDSTGIKASAIILYQGENAPTEYGFAYKPQSGDQQSEARVSATMADNKFSAVLSARLTSRITYEVRAYAVVDDKTIYSPYMEATSFVTSPPTITDFSPKEGPDHTQITITGFNFSKNKYEMEVFVGPVRANVLSSDDNKLVVRISGSKHFGSFPIQVKRYKDKIGVSEETFRIWGPEIHKMSKLEATPGDTLTLFGKHLFGGQWGPYVRHGLMQFKVLSAFDTKLLVEVPFPDPAEFDTPLPLTVTAGEKTASIPFSFTIRSNFSSATALDLPVQSSYMPAFEADGKGYFFDYNRVISYSTATGQWREESKFPGLGRSTPLWQRVGDKAYLIGGTKGFYNYGDVWEYDFRSGIWKEKPGLKVYTSRVASFVLDGKIYFAGGTSNESSYILRRYDPQTEQFTTLNRVPGYVAYGSAFSQNGKGYLLVNGSVMEYNQATDSWSVHSQYSASDSHAFTTDGSDVYLLTQRQYPTLYRYNTSTKSWEKAAFYPGCVADQYGYYYNISFSGFATKDALYVGMLRSSAYSNCFTRFYKYTP</sequence>
<keyword evidence="1" id="KW-0880">Kelch repeat</keyword>
<protein>
    <recommendedName>
        <fullName evidence="4">IPT/TIG domain-containing protein</fullName>
    </recommendedName>
</protein>
<dbReference type="InterPro" id="IPR013783">
    <property type="entry name" value="Ig-like_fold"/>
</dbReference>
<dbReference type="AlphaFoldDB" id="A0A1Q5PAF5"/>
<organism evidence="5 6">
    <name type="scientific">Pontibacter flavimaris</name>
    <dbReference type="NCBI Taxonomy" id="1797110"/>
    <lineage>
        <taxon>Bacteria</taxon>
        <taxon>Pseudomonadati</taxon>
        <taxon>Bacteroidota</taxon>
        <taxon>Cytophagia</taxon>
        <taxon>Cytophagales</taxon>
        <taxon>Hymenobacteraceae</taxon>
        <taxon>Pontibacter</taxon>
    </lineage>
</organism>
<evidence type="ECO:0000313" key="6">
    <source>
        <dbReference type="Proteomes" id="UP000186551"/>
    </source>
</evidence>